<accession>A0A2V3ISS7</accession>
<organism evidence="1 2">
    <name type="scientific">Gracilariopsis chorda</name>
    <dbReference type="NCBI Taxonomy" id="448386"/>
    <lineage>
        <taxon>Eukaryota</taxon>
        <taxon>Rhodophyta</taxon>
        <taxon>Florideophyceae</taxon>
        <taxon>Rhodymeniophycidae</taxon>
        <taxon>Gracilariales</taxon>
        <taxon>Gracilariaceae</taxon>
        <taxon>Gracilariopsis</taxon>
    </lineage>
</organism>
<reference evidence="1 2" key="1">
    <citation type="journal article" date="2018" name="Mol. Biol. Evol.">
        <title>Analysis of the draft genome of the red seaweed Gracilariopsis chorda provides insights into genome size evolution in Rhodophyta.</title>
        <authorList>
            <person name="Lee J."/>
            <person name="Yang E.C."/>
            <person name="Graf L."/>
            <person name="Yang J.H."/>
            <person name="Qiu H."/>
            <person name="Zel Zion U."/>
            <person name="Chan C.X."/>
            <person name="Stephens T.G."/>
            <person name="Weber A.P.M."/>
            <person name="Boo G.H."/>
            <person name="Boo S.M."/>
            <person name="Kim K.M."/>
            <person name="Shin Y."/>
            <person name="Jung M."/>
            <person name="Lee S.J."/>
            <person name="Yim H.S."/>
            <person name="Lee J.H."/>
            <person name="Bhattacharya D."/>
            <person name="Yoon H.S."/>
        </authorList>
    </citation>
    <scope>NUCLEOTIDE SEQUENCE [LARGE SCALE GENOMIC DNA]</scope>
    <source>
        <strain evidence="1 2">SKKU-2015</strain>
        <tissue evidence="1">Whole body</tissue>
    </source>
</reference>
<dbReference type="AlphaFoldDB" id="A0A2V3ISS7"/>
<protein>
    <submittedName>
        <fullName evidence="1">Uncharacterized protein</fullName>
    </submittedName>
</protein>
<gene>
    <name evidence="1" type="ORF">BWQ96_06087</name>
</gene>
<dbReference type="EMBL" id="NBIV01000100">
    <property type="protein sequence ID" value="PXF44160.1"/>
    <property type="molecule type" value="Genomic_DNA"/>
</dbReference>
<evidence type="ECO:0000313" key="2">
    <source>
        <dbReference type="Proteomes" id="UP000247409"/>
    </source>
</evidence>
<comment type="caution">
    <text evidence="1">The sequence shown here is derived from an EMBL/GenBank/DDBJ whole genome shotgun (WGS) entry which is preliminary data.</text>
</comment>
<evidence type="ECO:0000313" key="1">
    <source>
        <dbReference type="EMBL" id="PXF44160.1"/>
    </source>
</evidence>
<sequence>MEVQEHLVAHLEKEVELYRFRSLDAPDQDIEDSLYEMTNPKHNHVTGIVEDSVIAGLLDSLRLSEPLFIAHLDRVKLFHGSSGWTLQSLETCLRAYEQDLNAHPPLD</sequence>
<dbReference type="Proteomes" id="UP000247409">
    <property type="component" value="Unassembled WGS sequence"/>
</dbReference>
<name>A0A2V3ISS7_9FLOR</name>
<keyword evidence="2" id="KW-1185">Reference proteome</keyword>
<proteinExistence type="predicted"/>